<evidence type="ECO:0000313" key="20">
    <source>
        <dbReference type="EMBL" id="PNW79124.1"/>
    </source>
</evidence>
<dbReference type="InterPro" id="IPR039606">
    <property type="entry name" value="Phytol/farnesol_kinase"/>
</dbReference>
<evidence type="ECO:0000256" key="13">
    <source>
        <dbReference type="ARBA" id="ARBA00023136"/>
    </source>
</evidence>
<evidence type="ECO:0000256" key="17">
    <source>
        <dbReference type="PROSITE-ProRule" id="PRU00134"/>
    </source>
</evidence>
<dbReference type="GO" id="GO:0016301">
    <property type="term" value="F:kinase activity"/>
    <property type="evidence" value="ECO:0000318"/>
    <property type="project" value="GO_Central"/>
</dbReference>
<accession>A0A2K3DF20</accession>
<comment type="subcellular location">
    <subcellularLocation>
        <location evidence="1">Plastid</location>
        <location evidence="1">Chloroplast membrane</location>
        <topology evidence="1">Multi-pass membrane protein</topology>
    </subcellularLocation>
</comment>
<evidence type="ECO:0000259" key="19">
    <source>
        <dbReference type="PROSITE" id="PS50865"/>
    </source>
</evidence>
<dbReference type="GO" id="GO:0016020">
    <property type="term" value="C:membrane"/>
    <property type="evidence" value="ECO:0007669"/>
    <property type="project" value="UniProtKB-SubCell"/>
</dbReference>
<dbReference type="Gene3D" id="6.10.140.2220">
    <property type="match status" value="1"/>
</dbReference>
<evidence type="ECO:0000256" key="9">
    <source>
        <dbReference type="ARBA" id="ARBA00022777"/>
    </source>
</evidence>
<reference evidence="20 21" key="1">
    <citation type="journal article" date="2007" name="Science">
        <title>The Chlamydomonas genome reveals the evolution of key animal and plant functions.</title>
        <authorList>
            <person name="Merchant S.S."/>
            <person name="Prochnik S.E."/>
            <person name="Vallon O."/>
            <person name="Harris E.H."/>
            <person name="Karpowicz S.J."/>
            <person name="Witman G.B."/>
            <person name="Terry A."/>
            <person name="Salamov A."/>
            <person name="Fritz-Laylin L.K."/>
            <person name="Marechal-Drouard L."/>
            <person name="Marshall W.F."/>
            <person name="Qu L.H."/>
            <person name="Nelson D.R."/>
            <person name="Sanderfoot A.A."/>
            <person name="Spalding M.H."/>
            <person name="Kapitonov V.V."/>
            <person name="Ren Q."/>
            <person name="Ferris P."/>
            <person name="Lindquist E."/>
            <person name="Shapiro H."/>
            <person name="Lucas S.M."/>
            <person name="Grimwood J."/>
            <person name="Schmutz J."/>
            <person name="Cardol P."/>
            <person name="Cerutti H."/>
            <person name="Chanfreau G."/>
            <person name="Chen C.L."/>
            <person name="Cognat V."/>
            <person name="Croft M.T."/>
            <person name="Dent R."/>
            <person name="Dutcher S."/>
            <person name="Fernandez E."/>
            <person name="Fukuzawa H."/>
            <person name="Gonzalez-Ballester D."/>
            <person name="Gonzalez-Halphen D."/>
            <person name="Hallmann A."/>
            <person name="Hanikenne M."/>
            <person name="Hippler M."/>
            <person name="Inwood W."/>
            <person name="Jabbari K."/>
            <person name="Kalanon M."/>
            <person name="Kuras R."/>
            <person name="Lefebvre P.A."/>
            <person name="Lemaire S.D."/>
            <person name="Lobanov A.V."/>
            <person name="Lohr M."/>
            <person name="Manuell A."/>
            <person name="Meier I."/>
            <person name="Mets L."/>
            <person name="Mittag M."/>
            <person name="Mittelmeier T."/>
            <person name="Moroney J.V."/>
            <person name="Moseley J."/>
            <person name="Napoli C."/>
            <person name="Nedelcu A.M."/>
            <person name="Niyogi K."/>
            <person name="Novoselov S.V."/>
            <person name="Paulsen I.T."/>
            <person name="Pazour G."/>
            <person name="Purton S."/>
            <person name="Ral J.P."/>
            <person name="Riano-Pachon D.M."/>
            <person name="Riekhof W."/>
            <person name="Rymarquis L."/>
            <person name="Schroda M."/>
            <person name="Stern D."/>
            <person name="Umen J."/>
            <person name="Willows R."/>
            <person name="Wilson N."/>
            <person name="Zimmer S.L."/>
            <person name="Allmer J."/>
            <person name="Balk J."/>
            <person name="Bisova K."/>
            <person name="Chen C.J."/>
            <person name="Elias M."/>
            <person name="Gendler K."/>
            <person name="Hauser C."/>
            <person name="Lamb M.R."/>
            <person name="Ledford H."/>
            <person name="Long J.C."/>
            <person name="Minagawa J."/>
            <person name="Page M.D."/>
            <person name="Pan J."/>
            <person name="Pootakham W."/>
            <person name="Roje S."/>
            <person name="Rose A."/>
            <person name="Stahlberg E."/>
            <person name="Terauchi A.M."/>
            <person name="Yang P."/>
            <person name="Ball S."/>
            <person name="Bowler C."/>
            <person name="Dieckmann C.L."/>
            <person name="Gladyshev V.N."/>
            <person name="Green P."/>
            <person name="Jorgensen R."/>
            <person name="Mayfield S."/>
            <person name="Mueller-Roeber B."/>
            <person name="Rajamani S."/>
            <person name="Sayre R.T."/>
            <person name="Brokstein P."/>
            <person name="Dubchak I."/>
            <person name="Goodstein D."/>
            <person name="Hornick L."/>
            <person name="Huang Y.W."/>
            <person name="Jhaveri J."/>
            <person name="Luo Y."/>
            <person name="Martinez D."/>
            <person name="Ngau W.C."/>
            <person name="Otillar B."/>
            <person name="Poliakov A."/>
            <person name="Porter A."/>
            <person name="Szajkowski L."/>
            <person name="Werner G."/>
            <person name="Zhou K."/>
            <person name="Grigoriev I.V."/>
            <person name="Rokhsar D.S."/>
            <person name="Grossman A.R."/>
        </authorList>
    </citation>
    <scope>NUCLEOTIDE SEQUENCE [LARGE SCALE GENOMIC DNA]</scope>
    <source>
        <strain evidence="21">CC-503</strain>
    </source>
</reference>
<dbReference type="PANTHER" id="PTHR32523">
    <property type="entry name" value="PHYTOL KINASE 1, CHLOROPLASTIC"/>
    <property type="match status" value="1"/>
</dbReference>
<keyword evidence="10" id="KW-0862">Zinc</keyword>
<comment type="pathway">
    <text evidence="14">Cofactor biosynthesis; tocopherol biosynthesis.</text>
</comment>
<dbReference type="PANTHER" id="PTHR32523:SF8">
    <property type="entry name" value="DOLICHOL KINASE"/>
    <property type="match status" value="1"/>
</dbReference>
<evidence type="ECO:0000256" key="10">
    <source>
        <dbReference type="ARBA" id="ARBA00022833"/>
    </source>
</evidence>
<dbReference type="KEGG" id="cre:CHLRE_09g401552v5"/>
<evidence type="ECO:0000256" key="11">
    <source>
        <dbReference type="ARBA" id="ARBA00022946"/>
    </source>
</evidence>
<dbReference type="Gramene" id="PNW79124">
    <property type="protein sequence ID" value="PNW79124"/>
    <property type="gene ID" value="CHLRE_09g401552v5"/>
</dbReference>
<keyword evidence="12" id="KW-1133">Transmembrane helix</keyword>
<gene>
    <name evidence="20" type="ORF">CHLRE_09g401552v5</name>
</gene>
<keyword evidence="3" id="KW-0150">Chloroplast</keyword>
<dbReference type="SUPFAM" id="SSF144232">
    <property type="entry name" value="HIT/MYND zinc finger-like"/>
    <property type="match status" value="1"/>
</dbReference>
<evidence type="ECO:0000256" key="16">
    <source>
        <dbReference type="ARBA" id="ARBA00048889"/>
    </source>
</evidence>
<protein>
    <recommendedName>
        <fullName evidence="15">phytol kinase</fullName>
        <ecNumber evidence="15">2.7.1.182</ecNumber>
    </recommendedName>
</protein>
<dbReference type="GeneID" id="5728436"/>
<evidence type="ECO:0000256" key="14">
    <source>
        <dbReference type="ARBA" id="ARBA00024015"/>
    </source>
</evidence>
<evidence type="ECO:0000256" key="8">
    <source>
        <dbReference type="ARBA" id="ARBA00022771"/>
    </source>
</evidence>
<evidence type="ECO:0000256" key="6">
    <source>
        <dbReference type="ARBA" id="ARBA00022692"/>
    </source>
</evidence>
<dbReference type="ExpressionAtlas" id="A0A2K3DF20">
    <property type="expression patterns" value="baseline and differential"/>
</dbReference>
<keyword evidence="11" id="KW-0809">Transit peptide</keyword>
<proteinExistence type="inferred from homology"/>
<evidence type="ECO:0000256" key="18">
    <source>
        <dbReference type="SAM" id="MobiDB-lite"/>
    </source>
</evidence>
<evidence type="ECO:0000256" key="15">
    <source>
        <dbReference type="ARBA" id="ARBA00039024"/>
    </source>
</evidence>
<evidence type="ECO:0000256" key="3">
    <source>
        <dbReference type="ARBA" id="ARBA00022528"/>
    </source>
</evidence>
<dbReference type="InterPro" id="IPR002893">
    <property type="entry name" value="Znf_MYND"/>
</dbReference>
<dbReference type="PROSITE" id="PS50865">
    <property type="entry name" value="ZF_MYND_2"/>
    <property type="match status" value="1"/>
</dbReference>
<feature type="domain" description="MYND-type" evidence="19">
    <location>
        <begin position="1140"/>
        <end position="1188"/>
    </location>
</feature>
<evidence type="ECO:0000256" key="7">
    <source>
        <dbReference type="ARBA" id="ARBA00022723"/>
    </source>
</evidence>
<name>A0A2K3DF20_CHLRE</name>
<keyword evidence="4" id="KW-0934">Plastid</keyword>
<feature type="compositionally biased region" description="Polar residues" evidence="18">
    <location>
        <begin position="853"/>
        <end position="866"/>
    </location>
</feature>
<feature type="compositionally biased region" description="Low complexity" evidence="18">
    <location>
        <begin position="883"/>
        <end position="893"/>
    </location>
</feature>
<organism evidence="20 21">
    <name type="scientific">Chlamydomonas reinhardtii</name>
    <name type="common">Chlamydomonas smithii</name>
    <dbReference type="NCBI Taxonomy" id="3055"/>
    <lineage>
        <taxon>Eukaryota</taxon>
        <taxon>Viridiplantae</taxon>
        <taxon>Chlorophyta</taxon>
        <taxon>core chlorophytes</taxon>
        <taxon>Chlorophyceae</taxon>
        <taxon>CS clade</taxon>
        <taxon>Chlamydomonadales</taxon>
        <taxon>Chlamydomonadaceae</taxon>
        <taxon>Chlamydomonas</taxon>
    </lineage>
</organism>
<evidence type="ECO:0000313" key="21">
    <source>
        <dbReference type="Proteomes" id="UP000006906"/>
    </source>
</evidence>
<dbReference type="InParanoid" id="A0A2K3DF20"/>
<evidence type="ECO:0000256" key="4">
    <source>
        <dbReference type="ARBA" id="ARBA00022640"/>
    </source>
</evidence>
<feature type="region of interest" description="Disordered" evidence="18">
    <location>
        <begin position="372"/>
        <end position="407"/>
    </location>
</feature>
<dbReference type="GO" id="GO:0009507">
    <property type="term" value="C:chloroplast"/>
    <property type="evidence" value="ECO:0007669"/>
    <property type="project" value="UniProtKB-SubCell"/>
</dbReference>
<comment type="similarity">
    <text evidence="2">Belongs to the polyprenol kinase family.</text>
</comment>
<dbReference type="RefSeq" id="XP_042921401.1">
    <property type="nucleotide sequence ID" value="XM_043066033.1"/>
</dbReference>
<keyword evidence="5" id="KW-0808">Transferase</keyword>
<keyword evidence="7" id="KW-0479">Metal-binding</keyword>
<dbReference type="EMBL" id="CM008970">
    <property type="protein sequence ID" value="PNW79124.1"/>
    <property type="molecule type" value="Genomic_DNA"/>
</dbReference>
<evidence type="ECO:0000256" key="2">
    <source>
        <dbReference type="ARBA" id="ARBA00010794"/>
    </source>
</evidence>
<keyword evidence="13" id="KW-0472">Membrane</keyword>
<dbReference type="Pfam" id="PF01753">
    <property type="entry name" value="zf-MYND"/>
    <property type="match status" value="1"/>
</dbReference>
<keyword evidence="8 17" id="KW-0863">Zinc-finger</keyword>
<evidence type="ECO:0000256" key="12">
    <source>
        <dbReference type="ARBA" id="ARBA00022989"/>
    </source>
</evidence>
<keyword evidence="21" id="KW-1185">Reference proteome</keyword>
<dbReference type="AlphaFoldDB" id="A0A2K3DF20"/>
<feature type="region of interest" description="Disordered" evidence="18">
    <location>
        <begin position="839"/>
        <end position="901"/>
    </location>
</feature>
<feature type="compositionally biased region" description="Low complexity" evidence="18">
    <location>
        <begin position="841"/>
        <end position="852"/>
    </location>
</feature>
<dbReference type="GO" id="GO:0008270">
    <property type="term" value="F:zinc ion binding"/>
    <property type="evidence" value="ECO:0007669"/>
    <property type="project" value="UniProtKB-KW"/>
</dbReference>
<dbReference type="EC" id="2.7.1.182" evidence="15"/>
<comment type="catalytic activity">
    <reaction evidence="16">
        <text>phytol + CTP = phytyl phosphate + CDP + H(+)</text>
        <dbReference type="Rhea" id="RHEA:38055"/>
        <dbReference type="ChEBI" id="CHEBI:15378"/>
        <dbReference type="ChEBI" id="CHEBI:17327"/>
        <dbReference type="ChEBI" id="CHEBI:37563"/>
        <dbReference type="ChEBI" id="CHEBI:58069"/>
        <dbReference type="ChEBI" id="CHEBI:75483"/>
        <dbReference type="EC" id="2.7.1.182"/>
    </reaction>
</comment>
<keyword evidence="6" id="KW-0812">Transmembrane</keyword>
<dbReference type="OrthoDB" id="559020at2759"/>
<evidence type="ECO:0000256" key="5">
    <source>
        <dbReference type="ARBA" id="ARBA00022679"/>
    </source>
</evidence>
<evidence type="ECO:0000256" key="1">
    <source>
        <dbReference type="ARBA" id="ARBA00004508"/>
    </source>
</evidence>
<dbReference type="GO" id="GO:0010276">
    <property type="term" value="F:phytol kinase activity"/>
    <property type="evidence" value="ECO:0007669"/>
    <property type="project" value="UniProtKB-EC"/>
</dbReference>
<sequence>MPPRRAQPAPAQRLNLANLHSELQYLSKTRKWQDVSGRATRLLTAPVFASEGPEILALLANAYGAVGRSIIGTDGANARVWAILGAEIKDCRNPQLSLALLRSDTLSLFAQICAALGKADGGDAAGPSTSSGRGSDTPRGVQVAIVSHIAGVLHSILMTEEGNQTPARSEVLDALRCSQLLEHLTGAILRLAATLPPDVRGSGDPKAALDRAIGAVEPCTAADVEADWACLSLAMQGASDVLWSLVCRRDDEPDCLVPVPHPAFRERSPEGVQFAAQLRPLLSGRSVQHFCAVALQCACLGESAAAGHAPVSTMAPLGAHPLRLDAKPLPAAGTAHGKLGASILWAVSAVFLVTSWGHAQLPIAQPPAGYRPAGSAVAPPAPTAAETAGSCNASTANGNSSTSTSSLPAFEGGSFPEAPYRALPVYELVVAAWCDLSIPDIVLELLLCRLVTELRPRQAAARLPGLWREVLVPEVCSRVGEGHGPCVGELLRLQVPAPPLAAGAPPPSAGASSYSTYSLHCALDAGLLPALERALRNEQAWARQDGDITSGRALSKTSASAFHILSNINSVLRYSGLWPAALAHAPPEQVVGLVATLAAAVRWLSQRPPVPQTVASAGHVSTHMRVNTTYGILLYFLAALLEQGVDLAQAGAEGAAAPGAGAAAVEGRPGASSRRWYLRLNDALEAPESAPMQWPWLLAAGGTPPAGSAAAAQRDWLLSFAVQQWLPLLLSYVVTEIPGLVEGGRAPGRVAPLTIRQLELAVVVLRVAAEVLAPAALAEAALEEAGAEGASGVNTSVGQVEHPRAAAWGSWRQAVQQLTGSWQLLRLMEHFAMHTELWAPSSSSSSGSSSSSQRTLTSKNRPTPKSTEPPGQATSTPNYAAGSSSSSSSSSNSAGDGTRCGGADNTDADGVGGDGLEGCVLDALEAFWAHRPDLLAALLSTQVSTGPQPAAGDVADGCGGTASGGDAAGGLVAAQEACIEAGGLMPLRQLAAARGRAELVQVIDDGAAVAVSVLERSTARAAAGMAAGQEVPGFRPAPALGGKQQLRLRLQRRYCGAAEGGGSADGADCDATGRHLRRAWRLLSPDEVRQQVEAALATAALAVAPAAATSSAGAGSGLGGGGAASVAAATAVAPAALCANPSCSSLDGPSALVPPGGGKTCSRCRAARYCCGLCQLQHWREGGHATQCPGVVAAAAPAGSAVVVGSAAGVGASSAAEEGAT</sequence>
<feature type="compositionally biased region" description="Low complexity" evidence="18">
    <location>
        <begin position="372"/>
        <end position="406"/>
    </location>
</feature>
<dbReference type="Proteomes" id="UP000006906">
    <property type="component" value="Chromosome 9"/>
</dbReference>
<feature type="compositionally biased region" description="Polar residues" evidence="18">
    <location>
        <begin position="872"/>
        <end position="882"/>
    </location>
</feature>
<keyword evidence="9" id="KW-0418">Kinase</keyword>